<evidence type="ECO:0000313" key="1">
    <source>
        <dbReference type="EMBL" id="MEA3571660.1"/>
    </source>
</evidence>
<organism evidence="1 2">
    <name type="scientific">Paenibacillus phoenicis</name>
    <dbReference type="NCBI Taxonomy" id="554117"/>
    <lineage>
        <taxon>Bacteria</taxon>
        <taxon>Bacillati</taxon>
        <taxon>Bacillota</taxon>
        <taxon>Bacilli</taxon>
        <taxon>Bacillales</taxon>
        <taxon>Paenibacillaceae</taxon>
        <taxon>Paenibacillus</taxon>
    </lineage>
</organism>
<reference evidence="1 2" key="1">
    <citation type="submission" date="2023-12" db="EMBL/GenBank/DDBJ databases">
        <title>Whole genome sequencing of Paenibacillus phoenicis isolated from the Phoenix Mars Lander spacecraft assembly facility.</title>
        <authorList>
            <person name="Garcia A."/>
            <person name="Venkateswaran K."/>
        </authorList>
    </citation>
    <scope>NUCLEOTIDE SEQUENCE [LARGE SCALE GENOMIC DNA]</scope>
    <source>
        <strain evidence="1 2">3PO2SA</strain>
    </source>
</reference>
<proteinExistence type="predicted"/>
<dbReference type="EMBL" id="JAYERP010000001">
    <property type="protein sequence ID" value="MEA3571660.1"/>
    <property type="molecule type" value="Genomic_DNA"/>
</dbReference>
<dbReference type="Proteomes" id="UP001292216">
    <property type="component" value="Unassembled WGS sequence"/>
</dbReference>
<accession>A0ABU5PP25</accession>
<evidence type="ECO:0000313" key="2">
    <source>
        <dbReference type="Proteomes" id="UP001292216"/>
    </source>
</evidence>
<evidence type="ECO:0008006" key="3">
    <source>
        <dbReference type="Google" id="ProtNLM"/>
    </source>
</evidence>
<name>A0ABU5PP25_9BACL</name>
<gene>
    <name evidence="1" type="ORF">U9M73_17060</name>
</gene>
<comment type="caution">
    <text evidence="1">The sequence shown here is derived from an EMBL/GenBank/DDBJ whole genome shotgun (WGS) entry which is preliminary data.</text>
</comment>
<protein>
    <recommendedName>
        <fullName evidence="3">DUF4367 domain-containing protein</fullName>
    </recommendedName>
</protein>
<keyword evidence="2" id="KW-1185">Reference proteome</keyword>
<sequence>MKKAKDLMDNIDLQLPTLLPDNFKQESVIYNEPPAIIRNSLHNFDEDSVKEVTIRYRDQKDPTKWIDYTTKKMEIELVDKNVQQIEINGVQGQYLESKEKGIRVYNWFSNGASHFVVAKYGIEESQILNFINSIK</sequence>
<dbReference type="RefSeq" id="WP_323078217.1">
    <property type="nucleotide sequence ID" value="NZ_CBCSKM010000044.1"/>
</dbReference>